<dbReference type="RefSeq" id="WP_206290518.1">
    <property type="nucleotide sequence ID" value="NZ_CP063458.1"/>
</dbReference>
<evidence type="ECO:0000313" key="2">
    <source>
        <dbReference type="EMBL" id="QOV87610.1"/>
    </source>
</evidence>
<protein>
    <submittedName>
        <fullName evidence="2">Trypsin-like peptidase domain-containing protein</fullName>
    </submittedName>
</protein>
<proteinExistence type="predicted"/>
<dbReference type="SUPFAM" id="SSF50494">
    <property type="entry name" value="Trypsin-like serine proteases"/>
    <property type="match status" value="1"/>
</dbReference>
<dbReference type="AlphaFoldDB" id="A0A7M2WSN8"/>
<gene>
    <name evidence="2" type="ORF">IPV69_15080</name>
</gene>
<dbReference type="InterPro" id="IPR043504">
    <property type="entry name" value="Peptidase_S1_PA_chymotrypsin"/>
</dbReference>
<dbReference type="KEGG" id="hbs:IPV69_15080"/>
<feature type="chain" id="PRO_5034190552" evidence="1">
    <location>
        <begin position="35"/>
        <end position="281"/>
    </location>
</feature>
<reference evidence="2 3" key="1">
    <citation type="submission" date="2020-10" db="EMBL/GenBank/DDBJ databases">
        <title>Wide distribution of Phycisphaera-like planctomycetes from WD2101 soil group in peatlands and genome analysis of the first cultivated representative.</title>
        <authorList>
            <person name="Dedysh S.N."/>
            <person name="Beletsky A.V."/>
            <person name="Ivanova A."/>
            <person name="Kulichevskaya I.S."/>
            <person name="Suzina N.E."/>
            <person name="Philippov D.A."/>
            <person name="Rakitin A.L."/>
            <person name="Mardanov A.V."/>
            <person name="Ravin N.V."/>
        </authorList>
    </citation>
    <scope>NUCLEOTIDE SEQUENCE [LARGE SCALE GENOMIC DNA]</scope>
    <source>
        <strain evidence="2 3">M1803</strain>
    </source>
</reference>
<name>A0A7M2WSN8_9BACT</name>
<dbReference type="Gene3D" id="2.40.10.10">
    <property type="entry name" value="Trypsin-like serine proteases"/>
    <property type="match status" value="2"/>
</dbReference>
<evidence type="ECO:0000313" key="3">
    <source>
        <dbReference type="Proteomes" id="UP000593765"/>
    </source>
</evidence>
<feature type="signal peptide" evidence="1">
    <location>
        <begin position="1"/>
        <end position="34"/>
    </location>
</feature>
<accession>A0A7M2WSN8</accession>
<dbReference type="InterPro" id="IPR009003">
    <property type="entry name" value="Peptidase_S1_PA"/>
</dbReference>
<dbReference type="Pfam" id="PF13365">
    <property type="entry name" value="Trypsin_2"/>
    <property type="match status" value="1"/>
</dbReference>
<keyword evidence="3" id="KW-1185">Reference proteome</keyword>
<dbReference type="Proteomes" id="UP000593765">
    <property type="component" value="Chromosome"/>
</dbReference>
<organism evidence="2 3">
    <name type="scientific">Humisphaera borealis</name>
    <dbReference type="NCBI Taxonomy" id="2807512"/>
    <lineage>
        <taxon>Bacteria</taxon>
        <taxon>Pseudomonadati</taxon>
        <taxon>Planctomycetota</taxon>
        <taxon>Phycisphaerae</taxon>
        <taxon>Tepidisphaerales</taxon>
        <taxon>Tepidisphaeraceae</taxon>
        <taxon>Humisphaera</taxon>
    </lineage>
</organism>
<dbReference type="EMBL" id="CP063458">
    <property type="protein sequence ID" value="QOV87610.1"/>
    <property type="molecule type" value="Genomic_DNA"/>
</dbReference>
<sequence>MNRLDYSIDNRGKTMNRFCITAIFAVVTPVLALAADGPEADDFNTQLMRATVKLSHDRSTGTGFVLAKGKNYLLVTAAHVFDNTPGDETSVVFRSKQGEGEYTKEPTKLAIRKDGKPLWTKHPSEDVAVIWVVPPKNADLPVLTTDLLATDDLLRKHKIHPGDQLSCLGYPHREEASKAGFPILRDGPIASFPLLPTAKAKTFYLSMNTFEGDSGGPVYLARPSPANPQREERLIVGLVSGQRFLDEEAKLIYGTTKLRHRLGLAIVVHAAFIRETVDLLN</sequence>
<evidence type="ECO:0000256" key="1">
    <source>
        <dbReference type="SAM" id="SignalP"/>
    </source>
</evidence>
<keyword evidence="1" id="KW-0732">Signal</keyword>